<dbReference type="InterPro" id="IPR041688">
    <property type="entry name" value="PRTase_2"/>
</dbReference>
<dbReference type="AlphaFoldDB" id="N2AHV0"/>
<dbReference type="InterPro" id="IPR011214">
    <property type="entry name" value="UCP020967"/>
</dbReference>
<keyword evidence="4" id="KW-1185">Reference proteome</keyword>
<dbReference type="Pfam" id="PF15609">
    <property type="entry name" value="PRTase_2"/>
    <property type="match status" value="1"/>
</dbReference>
<dbReference type="Proteomes" id="UP000012589">
    <property type="component" value="Unassembled WGS sequence"/>
</dbReference>
<feature type="domain" description="TRSP" evidence="1">
    <location>
        <begin position="250"/>
        <end position="348"/>
    </location>
</feature>
<gene>
    <name evidence="3" type="ORF">C823_02250</name>
</gene>
<evidence type="ECO:0000313" key="3">
    <source>
        <dbReference type="EMBL" id="EMZ27581.1"/>
    </source>
</evidence>
<dbReference type="SUPFAM" id="SSF53271">
    <property type="entry name" value="PRTase-like"/>
    <property type="match status" value="1"/>
</dbReference>
<dbReference type="EMBL" id="AQFT01000068">
    <property type="protein sequence ID" value="EMZ27581.1"/>
    <property type="molecule type" value="Genomic_DNA"/>
</dbReference>
<protein>
    <recommendedName>
        <fullName evidence="5">Phosphoribosyltransferase domain-containing protein</fullName>
    </recommendedName>
</protein>
<organism evidence="3 4">
    <name type="scientific">Eubacterium plexicaudatum ASF492</name>
    <dbReference type="NCBI Taxonomy" id="1235802"/>
    <lineage>
        <taxon>Bacteria</taxon>
        <taxon>Bacillati</taxon>
        <taxon>Bacillota</taxon>
        <taxon>Clostridia</taxon>
        <taxon>Eubacteriales</taxon>
        <taxon>Eubacteriaceae</taxon>
        <taxon>Eubacterium</taxon>
    </lineage>
</organism>
<dbReference type="Pfam" id="PF12500">
    <property type="entry name" value="TRSP"/>
    <property type="match status" value="1"/>
</dbReference>
<dbReference type="STRING" id="1235802.C823_02250"/>
<accession>N2AHV0</accession>
<dbReference type="eggNOG" id="COG0503">
    <property type="taxonomic scope" value="Bacteria"/>
</dbReference>
<reference evidence="3 4" key="1">
    <citation type="journal article" date="2014" name="Genome Announc.">
        <title>Draft genome sequences of the altered schaedler flora, a defined bacterial community from gnotobiotic mice.</title>
        <authorList>
            <person name="Wannemuehler M.J."/>
            <person name="Overstreet A.M."/>
            <person name="Ward D.V."/>
            <person name="Phillips G.J."/>
        </authorList>
    </citation>
    <scope>NUCLEOTIDE SEQUENCE [LARGE SCALE GENOMIC DNA]</scope>
    <source>
        <strain evidence="3 4">ASF492</strain>
    </source>
</reference>
<evidence type="ECO:0000313" key="4">
    <source>
        <dbReference type="Proteomes" id="UP000012589"/>
    </source>
</evidence>
<proteinExistence type="predicted"/>
<dbReference type="InterPro" id="IPR029057">
    <property type="entry name" value="PRTase-like"/>
</dbReference>
<sequence>MIDQYTDLIRIAKRENNKKRNYLVINRLQGKHIPVRPGEALGMFGQLADCLPQEYAGAKTLVIGFAETATAIGAAVAIKRETCYIQTTREEIEGVSYLSFSEEHSHAIQQRLVKQDLDRVMPQVDSVVFAEDEITTGKTIRNLTEALQREYPYQVKYAAVSVFNAMDQKALEQYHSRGIGLYYLIKTEQVDYTDRLRQYVRKGVSVNLMQNPYEHARTGLQNEIRIKGQANARRLVEAGAYKTACMHLWQEIKRQLQDELTGSVLVLGTEEFMYPALYVADQIEKNGARVRFHATTRSPIEVYEEADYPLHVRYELPGLYEKDRRTFLYDIGNYDRVFIVTDACAGERVGTQALIRALVQAQAAENNKIYMVRWC</sequence>
<name>N2AHV0_9FIRM</name>
<evidence type="ECO:0000259" key="1">
    <source>
        <dbReference type="Pfam" id="PF12500"/>
    </source>
</evidence>
<evidence type="ECO:0008006" key="5">
    <source>
        <dbReference type="Google" id="ProtNLM"/>
    </source>
</evidence>
<dbReference type="HOGENOM" id="CLU_048544_1_0_9"/>
<feature type="domain" description="Orotate phosphoribosyltransferase-like" evidence="2">
    <location>
        <begin position="8"/>
        <end position="174"/>
    </location>
</feature>
<evidence type="ECO:0000259" key="2">
    <source>
        <dbReference type="Pfam" id="PF15609"/>
    </source>
</evidence>
<dbReference type="PIRSF" id="PIRSF020967">
    <property type="entry name" value="UCP020967"/>
    <property type="match status" value="1"/>
</dbReference>
<dbReference type="InterPro" id="IPR022537">
    <property type="entry name" value="TRSP_dom"/>
</dbReference>
<dbReference type="OrthoDB" id="56827at2"/>
<comment type="caution">
    <text evidence="3">The sequence shown here is derived from an EMBL/GenBank/DDBJ whole genome shotgun (WGS) entry which is preliminary data.</text>
</comment>
<dbReference type="Gene3D" id="3.40.50.2020">
    <property type="match status" value="1"/>
</dbReference>
<dbReference type="PATRIC" id="fig|1235802.3.peg.2387"/>